<dbReference type="OrthoDB" id="9790005at2"/>
<gene>
    <name evidence="2" type="ordered locus">Mar181_0507</name>
</gene>
<dbReference type="AlphaFoldDB" id="F6CZQ7"/>
<keyword evidence="2" id="KW-0808">Transferase</keyword>
<sequence length="307" mass="35078">MMNVTVVVPTYNGGKLWEESARRLAEQLPTSFRVKVIDSSSTDNSREIAYSFCFEVDQIDQKDFDHGGTRSYSLEDIDTEFVVFLTQDALLEGRKAVSNLLSVFDIEPDVVCAYGRQFPHVDANPLAQHARYNSYRSNGYVTSLDNEYPVGFRKTFMSNSFAAYRVDFLRSIGGFPKHLILGEDAYVAAKALLADKKVAYVAGAEVRHSHNYSVIEEFQRYFDIGVFHSTQSWMIKELGSVEGEGIKFALGQLKFICRQKHYRWLIVSIFTSFAKFIGYKIGKNHQCLGLSLSKRLSMYKSYWNRTE</sequence>
<protein>
    <submittedName>
        <fullName evidence="2">Glycosyl transferase family 2</fullName>
    </submittedName>
</protein>
<dbReference type="SUPFAM" id="SSF53448">
    <property type="entry name" value="Nucleotide-diphospho-sugar transferases"/>
    <property type="match status" value="1"/>
</dbReference>
<dbReference type="PANTHER" id="PTHR43685">
    <property type="entry name" value="GLYCOSYLTRANSFERASE"/>
    <property type="match status" value="1"/>
</dbReference>
<dbReference type="InterPro" id="IPR001173">
    <property type="entry name" value="Glyco_trans_2-like"/>
</dbReference>
<feature type="domain" description="Glycosyltransferase 2-like" evidence="1">
    <location>
        <begin position="5"/>
        <end position="172"/>
    </location>
</feature>
<proteinExistence type="predicted"/>
<dbReference type="EMBL" id="CP002771">
    <property type="protein sequence ID" value="AEF53568.1"/>
    <property type="molecule type" value="Genomic_DNA"/>
</dbReference>
<reference evidence="2 3" key="1">
    <citation type="journal article" date="2012" name="Stand. Genomic Sci.">
        <title>Complete genome sequence of Marinomonas posidonica type strain (IVIA-Po-181(T)).</title>
        <authorList>
            <person name="Lucas-Elio P."/>
            <person name="Goodwin L."/>
            <person name="Woyke T."/>
            <person name="Pitluck S."/>
            <person name="Nolan M."/>
            <person name="Kyrpides N.C."/>
            <person name="Detter J.C."/>
            <person name="Copeland A."/>
            <person name="Lu M."/>
            <person name="Bruce D."/>
            <person name="Detter C."/>
            <person name="Tapia R."/>
            <person name="Han S."/>
            <person name="Land M.L."/>
            <person name="Ivanova N."/>
            <person name="Mikhailova N."/>
            <person name="Johnston A.W."/>
            <person name="Sanchez-Amat A."/>
        </authorList>
    </citation>
    <scope>NUCLEOTIDE SEQUENCE [LARGE SCALE GENOMIC DNA]</scope>
    <source>
        <strain evidence="3">CECT 7376 / NCIMB 14433 / IVIA-Po-181</strain>
    </source>
</reference>
<dbReference type="STRING" id="491952.Mar181_0507"/>
<keyword evidence="3" id="KW-1185">Reference proteome</keyword>
<evidence type="ECO:0000313" key="2">
    <source>
        <dbReference type="EMBL" id="AEF53568.1"/>
    </source>
</evidence>
<dbReference type="Pfam" id="PF00535">
    <property type="entry name" value="Glycos_transf_2"/>
    <property type="match status" value="1"/>
</dbReference>
<dbReference type="Proteomes" id="UP000009230">
    <property type="component" value="Chromosome"/>
</dbReference>
<dbReference type="PANTHER" id="PTHR43685:SF13">
    <property type="entry name" value="O ANTIGEN BIOSYNTHESIS RHAMNOSYLTRANSFERASE RFBN"/>
    <property type="match status" value="1"/>
</dbReference>
<dbReference type="Gene3D" id="3.90.550.10">
    <property type="entry name" value="Spore Coat Polysaccharide Biosynthesis Protein SpsA, Chain A"/>
    <property type="match status" value="1"/>
</dbReference>
<dbReference type="InterPro" id="IPR050834">
    <property type="entry name" value="Glycosyltransf_2"/>
</dbReference>
<name>F6CZQ7_MARPP</name>
<dbReference type="RefSeq" id="WP_013795045.1">
    <property type="nucleotide sequence ID" value="NC_015559.1"/>
</dbReference>
<dbReference type="eggNOG" id="COG1216">
    <property type="taxonomic scope" value="Bacteria"/>
</dbReference>
<evidence type="ECO:0000259" key="1">
    <source>
        <dbReference type="Pfam" id="PF00535"/>
    </source>
</evidence>
<accession>F6CZQ7</accession>
<dbReference type="KEGG" id="mpc:Mar181_0507"/>
<dbReference type="GO" id="GO:0044010">
    <property type="term" value="P:single-species biofilm formation"/>
    <property type="evidence" value="ECO:0007669"/>
    <property type="project" value="TreeGrafter"/>
</dbReference>
<dbReference type="InterPro" id="IPR029044">
    <property type="entry name" value="Nucleotide-diphossugar_trans"/>
</dbReference>
<evidence type="ECO:0000313" key="3">
    <source>
        <dbReference type="Proteomes" id="UP000009230"/>
    </source>
</evidence>
<dbReference type="GO" id="GO:0016740">
    <property type="term" value="F:transferase activity"/>
    <property type="evidence" value="ECO:0007669"/>
    <property type="project" value="UniProtKB-KW"/>
</dbReference>
<dbReference type="CDD" id="cd00761">
    <property type="entry name" value="Glyco_tranf_GTA_type"/>
    <property type="match status" value="1"/>
</dbReference>
<dbReference type="HOGENOM" id="CLU_061778_0_1_6"/>
<organism evidence="2 3">
    <name type="scientific">Marinomonas posidonica (strain CECT 7376 / NCIMB 14433 / IVIA-Po-181)</name>
    <dbReference type="NCBI Taxonomy" id="491952"/>
    <lineage>
        <taxon>Bacteria</taxon>
        <taxon>Pseudomonadati</taxon>
        <taxon>Pseudomonadota</taxon>
        <taxon>Gammaproteobacteria</taxon>
        <taxon>Oceanospirillales</taxon>
        <taxon>Oceanospirillaceae</taxon>
        <taxon>Marinomonas</taxon>
    </lineage>
</organism>